<dbReference type="Proteomes" id="UP000571817">
    <property type="component" value="Unassembled WGS sequence"/>
</dbReference>
<comment type="subcellular location">
    <subcellularLocation>
        <location evidence="1">Cell envelope</location>
    </subcellularLocation>
</comment>
<dbReference type="InterPro" id="IPR034981">
    <property type="entry name" value="Imelysin-like_EfeO/Algp7"/>
</dbReference>
<evidence type="ECO:0000256" key="1">
    <source>
        <dbReference type="ARBA" id="ARBA00004196"/>
    </source>
</evidence>
<evidence type="ECO:0000313" key="5">
    <source>
        <dbReference type="EMBL" id="NYJ74395.1"/>
    </source>
</evidence>
<protein>
    <submittedName>
        <fullName evidence="5">Iron uptake system component EfeO</fullName>
    </submittedName>
</protein>
<dbReference type="AlphaFoldDB" id="A0A853DJR7"/>
<gene>
    <name evidence="5" type="ORF">HNR15_001358</name>
</gene>
<dbReference type="InterPro" id="IPR018976">
    <property type="entry name" value="Imelysin-like"/>
</dbReference>
<dbReference type="Gene3D" id="1.20.1420.20">
    <property type="entry name" value="M75 peptidase, HXXE motif"/>
    <property type="match status" value="1"/>
</dbReference>
<dbReference type="NCBIfam" id="NF041757">
    <property type="entry name" value="EfeO"/>
    <property type="match status" value="1"/>
</dbReference>
<sequence>MAGVATLALAACGTNGGGTGSSGTGAGGTGSANAAPVSNGAAQVHITLANSPSGDSCTIDHPQAKAGPVTFTVVNTSATAITELELQSNQRIIGEKENLAPGLGAVKFTTTLGGGSYQIYCPGATKEMQNFTVTGKAATSTGGSASALLASGTAGYATFVDTQLSAMKTATGQLRTAVDSGNVAQAKAKYAAARPYYEKIESDVDGFVLPGHSATDNAGNLDYLIDMRASNLDPKVGWHGFHAVERDLWQSGKITANTKKLAAELDSNVGKLVTLAKTLKYKPEDLANGAAGLLEEVQSNKIKGEEEYYSHLDLMDFNGNLEGAQQAFAYLKPGLTVLDPALTAQISAEFSKVSGQLNTFRSSKDLGGFVPWTPAQRTKSAANLSQTVQGLQDPLSRIAEKVATQG</sequence>
<accession>A0A853DJR7</accession>
<dbReference type="InterPro" id="IPR053377">
    <property type="entry name" value="Iron_uptake_EfeM/EfeO"/>
</dbReference>
<evidence type="ECO:0000256" key="3">
    <source>
        <dbReference type="ARBA" id="ARBA00022729"/>
    </source>
</evidence>
<feature type="domain" description="Imelysin-like" evidence="4">
    <location>
        <begin position="153"/>
        <end position="395"/>
    </location>
</feature>
<organism evidence="5 6">
    <name type="scientific">Allobranchiibius huperziae</name>
    <dbReference type="NCBI Taxonomy" id="1874116"/>
    <lineage>
        <taxon>Bacteria</taxon>
        <taxon>Bacillati</taxon>
        <taxon>Actinomycetota</taxon>
        <taxon>Actinomycetes</taxon>
        <taxon>Micrococcales</taxon>
        <taxon>Dermacoccaceae</taxon>
        <taxon>Allobranchiibius</taxon>
    </lineage>
</organism>
<evidence type="ECO:0000313" key="6">
    <source>
        <dbReference type="Proteomes" id="UP000571817"/>
    </source>
</evidence>
<reference evidence="5 6" key="1">
    <citation type="submission" date="2020-07" db="EMBL/GenBank/DDBJ databases">
        <title>Sequencing the genomes of 1000 actinobacteria strains.</title>
        <authorList>
            <person name="Klenk H.-P."/>
        </authorList>
    </citation>
    <scope>NUCLEOTIDE SEQUENCE [LARGE SCALE GENOMIC DNA]</scope>
    <source>
        <strain evidence="5 6">DSM 29531</strain>
    </source>
</reference>
<comment type="caution">
    <text evidence="5">The sequence shown here is derived from an EMBL/GenBank/DDBJ whole genome shotgun (WGS) entry which is preliminary data.</text>
</comment>
<dbReference type="InterPro" id="IPR050894">
    <property type="entry name" value="EfeM/EfeO_iron_uptake"/>
</dbReference>
<evidence type="ECO:0000259" key="4">
    <source>
        <dbReference type="Pfam" id="PF09375"/>
    </source>
</evidence>
<keyword evidence="3" id="KW-0732">Signal</keyword>
<keyword evidence="6" id="KW-1185">Reference proteome</keyword>
<dbReference type="PANTHER" id="PTHR39192:SF1">
    <property type="entry name" value="IRON UPTAKE SYSTEM COMPONENT EFEO"/>
    <property type="match status" value="1"/>
</dbReference>
<proteinExistence type="inferred from homology"/>
<comment type="similarity">
    <text evidence="2">Belongs to the EfeM/EfeO family.</text>
</comment>
<dbReference type="CDD" id="cd14656">
    <property type="entry name" value="Imelysin-like_EfeO"/>
    <property type="match status" value="1"/>
</dbReference>
<name>A0A853DJR7_9MICO</name>
<dbReference type="RefSeq" id="WP_343048452.1">
    <property type="nucleotide sequence ID" value="NZ_JACCFW010000001.1"/>
</dbReference>
<evidence type="ECO:0000256" key="2">
    <source>
        <dbReference type="ARBA" id="ARBA00005989"/>
    </source>
</evidence>
<dbReference type="InterPro" id="IPR038352">
    <property type="entry name" value="Imelysin_sf"/>
</dbReference>
<dbReference type="EMBL" id="JACCFW010000001">
    <property type="protein sequence ID" value="NYJ74395.1"/>
    <property type="molecule type" value="Genomic_DNA"/>
</dbReference>
<dbReference type="PANTHER" id="PTHR39192">
    <property type="entry name" value="IRON UPTAKE SYSTEM COMPONENT EFEO"/>
    <property type="match status" value="1"/>
</dbReference>
<dbReference type="GO" id="GO:0030313">
    <property type="term" value="C:cell envelope"/>
    <property type="evidence" value="ECO:0007669"/>
    <property type="project" value="UniProtKB-SubCell"/>
</dbReference>
<dbReference type="Pfam" id="PF09375">
    <property type="entry name" value="Peptidase_M75"/>
    <property type="match status" value="1"/>
</dbReference>